<reference evidence="2 3" key="1">
    <citation type="submission" date="2020-08" db="EMBL/GenBank/DDBJ databases">
        <title>A Genomic Blueprint of the Chicken Gut Microbiome.</title>
        <authorList>
            <person name="Gilroy R."/>
            <person name="Ravi A."/>
            <person name="Getino M."/>
            <person name="Pursley I."/>
            <person name="Horton D.L."/>
            <person name="Alikhan N.-F."/>
            <person name="Baker D."/>
            <person name="Gharbi K."/>
            <person name="Hall N."/>
            <person name="Watson M."/>
            <person name="Adriaenssens E.M."/>
            <person name="Foster-Nyarko E."/>
            <person name="Jarju S."/>
            <person name="Secka A."/>
            <person name="Antonio M."/>
            <person name="Oren A."/>
            <person name="Chaudhuri R."/>
            <person name="La Ragione R.M."/>
            <person name="Hildebrand F."/>
            <person name="Pallen M.J."/>
        </authorList>
    </citation>
    <scope>NUCLEOTIDE SEQUENCE [LARGE SCALE GENOMIC DNA]</scope>
    <source>
        <strain evidence="2 3">Sa1YVA6</strain>
    </source>
</reference>
<dbReference type="EMBL" id="JACSPW010000008">
    <property type="protein sequence ID" value="MBD8033431.1"/>
    <property type="molecule type" value="Genomic_DNA"/>
</dbReference>
<dbReference type="InterPro" id="IPR030395">
    <property type="entry name" value="GP_PDE_dom"/>
</dbReference>
<dbReference type="InterPro" id="IPR017946">
    <property type="entry name" value="PLC-like_Pdiesterase_TIM-brl"/>
</dbReference>
<dbReference type="RefSeq" id="WP_191703982.1">
    <property type="nucleotide sequence ID" value="NZ_JACSPW010000008.1"/>
</dbReference>
<dbReference type="Pfam" id="PF03009">
    <property type="entry name" value="GDPD"/>
    <property type="match status" value="1"/>
</dbReference>
<sequence>MNEIPVFAHRGASSFHLENTLSAFKKAKKLGADGIELDLQISKDGILVVFHDMDLKRLAGINRLVSQCDYKELVQYNLGPRFKRFFLRERMMSFEDVLKWAIKENIALNIELKESLISKENVLKTFLHKIKLPANSHFSSFHESLLKTVKEVLPKAETAIIITKKFDWTSLGKCDYIDAIHAHRKYYKMQYLEMCTAANIGIRFYGIRGNELYLKSPHQAVIGWITDFPHKVLEAQQRKKGV</sequence>
<dbReference type="SUPFAM" id="SSF51695">
    <property type="entry name" value="PLC-like phosphodiesterases"/>
    <property type="match status" value="1"/>
</dbReference>
<keyword evidence="3" id="KW-1185">Reference proteome</keyword>
<comment type="caution">
    <text evidence="2">The sequence shown here is derived from an EMBL/GenBank/DDBJ whole genome shotgun (WGS) entry which is preliminary data.</text>
</comment>
<evidence type="ECO:0000313" key="3">
    <source>
        <dbReference type="Proteomes" id="UP000600565"/>
    </source>
</evidence>
<organism evidence="2 3">
    <name type="scientific">Solibacillus merdavium</name>
    <dbReference type="NCBI Taxonomy" id="2762218"/>
    <lineage>
        <taxon>Bacteria</taxon>
        <taxon>Bacillati</taxon>
        <taxon>Bacillota</taxon>
        <taxon>Bacilli</taxon>
        <taxon>Bacillales</taxon>
        <taxon>Caryophanaceae</taxon>
        <taxon>Solibacillus</taxon>
    </lineage>
</organism>
<proteinExistence type="predicted"/>
<dbReference type="PANTHER" id="PTHR46211:SF1">
    <property type="entry name" value="GLYCEROPHOSPHODIESTER PHOSPHODIESTERASE, CYTOPLASMIC"/>
    <property type="match status" value="1"/>
</dbReference>
<name>A0ABR8XND9_9BACL</name>
<protein>
    <submittedName>
        <fullName evidence="2">Glycerophosphodiester phosphodiesterase</fullName>
    </submittedName>
</protein>
<evidence type="ECO:0000313" key="2">
    <source>
        <dbReference type="EMBL" id="MBD8033431.1"/>
    </source>
</evidence>
<dbReference type="Proteomes" id="UP000600565">
    <property type="component" value="Unassembled WGS sequence"/>
</dbReference>
<dbReference type="PROSITE" id="PS51704">
    <property type="entry name" value="GP_PDE"/>
    <property type="match status" value="1"/>
</dbReference>
<feature type="domain" description="GP-PDE" evidence="1">
    <location>
        <begin position="4"/>
        <end position="236"/>
    </location>
</feature>
<evidence type="ECO:0000259" key="1">
    <source>
        <dbReference type="PROSITE" id="PS51704"/>
    </source>
</evidence>
<gene>
    <name evidence="2" type="ORF">H9632_10150</name>
</gene>
<dbReference type="PANTHER" id="PTHR46211">
    <property type="entry name" value="GLYCEROPHOSPHORYL DIESTER PHOSPHODIESTERASE"/>
    <property type="match status" value="1"/>
</dbReference>
<dbReference type="Gene3D" id="3.20.20.190">
    <property type="entry name" value="Phosphatidylinositol (PI) phosphodiesterase"/>
    <property type="match status" value="1"/>
</dbReference>
<accession>A0ABR8XND9</accession>